<feature type="transmembrane region" description="Helical" evidence="7">
    <location>
        <begin position="53"/>
        <end position="72"/>
    </location>
</feature>
<dbReference type="Gene3D" id="1.20.1740.10">
    <property type="entry name" value="Amino acid/polyamine transporter I"/>
    <property type="match status" value="1"/>
</dbReference>
<organism evidence="9 10">
    <name type="scientific">Lithohypha guttulata</name>
    <dbReference type="NCBI Taxonomy" id="1690604"/>
    <lineage>
        <taxon>Eukaryota</taxon>
        <taxon>Fungi</taxon>
        <taxon>Dikarya</taxon>
        <taxon>Ascomycota</taxon>
        <taxon>Pezizomycotina</taxon>
        <taxon>Eurotiomycetes</taxon>
        <taxon>Chaetothyriomycetidae</taxon>
        <taxon>Chaetothyriales</taxon>
        <taxon>Trichomeriaceae</taxon>
        <taxon>Lithohypha</taxon>
    </lineage>
</organism>
<sequence length="181" mass="19833">MHSLHATPELTAYDAEKGVVTEKVVEQTASEDNVVTGETNQLKKSLKSRHMQMIAIGGSIGAGLFVGSGSALRTGGPGSLVLGFMITGFMLLCTMQALGELAVLYPVNGAFFSYACRFIDESWRFTVFFWQYCAGWLVVLPFELTAASITIEFWRDDIPVAAWVAVFLVFLIVIQFFGDRG</sequence>
<evidence type="ECO:0000256" key="3">
    <source>
        <dbReference type="ARBA" id="ARBA00022692"/>
    </source>
</evidence>
<gene>
    <name evidence="9" type="ORF">LTR24_006443</name>
</gene>
<keyword evidence="6 7" id="KW-0472">Membrane</keyword>
<dbReference type="PANTHER" id="PTHR43341:SF1">
    <property type="entry name" value="GENERAL AMINO-ACID PERMEASE GAP1"/>
    <property type="match status" value="1"/>
</dbReference>
<feature type="domain" description="Amino acid permease/ SLC12A" evidence="8">
    <location>
        <begin position="50"/>
        <end position="178"/>
    </location>
</feature>
<dbReference type="Proteomes" id="UP001345013">
    <property type="component" value="Unassembled WGS sequence"/>
</dbReference>
<evidence type="ECO:0000259" key="8">
    <source>
        <dbReference type="Pfam" id="PF00324"/>
    </source>
</evidence>
<evidence type="ECO:0000256" key="6">
    <source>
        <dbReference type="ARBA" id="ARBA00023136"/>
    </source>
</evidence>
<feature type="transmembrane region" description="Helical" evidence="7">
    <location>
        <begin position="84"/>
        <end position="107"/>
    </location>
</feature>
<evidence type="ECO:0000313" key="10">
    <source>
        <dbReference type="Proteomes" id="UP001345013"/>
    </source>
</evidence>
<name>A0ABR0K652_9EURO</name>
<evidence type="ECO:0000256" key="5">
    <source>
        <dbReference type="ARBA" id="ARBA00022989"/>
    </source>
</evidence>
<keyword evidence="10" id="KW-1185">Reference proteome</keyword>
<evidence type="ECO:0000256" key="4">
    <source>
        <dbReference type="ARBA" id="ARBA00022970"/>
    </source>
</evidence>
<proteinExistence type="predicted"/>
<evidence type="ECO:0000256" key="1">
    <source>
        <dbReference type="ARBA" id="ARBA00004141"/>
    </source>
</evidence>
<dbReference type="InterPro" id="IPR050524">
    <property type="entry name" value="APC_YAT"/>
</dbReference>
<keyword evidence="2" id="KW-0813">Transport</keyword>
<evidence type="ECO:0000313" key="9">
    <source>
        <dbReference type="EMBL" id="KAK5087733.1"/>
    </source>
</evidence>
<keyword evidence="4" id="KW-0029">Amino-acid transport</keyword>
<reference evidence="9 10" key="1">
    <citation type="submission" date="2023-08" db="EMBL/GenBank/DDBJ databases">
        <title>Black Yeasts Isolated from many extreme environments.</title>
        <authorList>
            <person name="Coleine C."/>
            <person name="Stajich J.E."/>
            <person name="Selbmann L."/>
        </authorList>
    </citation>
    <scope>NUCLEOTIDE SEQUENCE [LARGE SCALE GENOMIC DNA]</scope>
    <source>
        <strain evidence="9 10">CCFEE 5885</strain>
    </source>
</reference>
<comment type="caution">
    <text evidence="9">The sequence shown here is derived from an EMBL/GenBank/DDBJ whole genome shotgun (WGS) entry which is preliminary data.</text>
</comment>
<feature type="transmembrane region" description="Helical" evidence="7">
    <location>
        <begin position="128"/>
        <end position="154"/>
    </location>
</feature>
<keyword evidence="5 7" id="KW-1133">Transmembrane helix</keyword>
<dbReference type="PROSITE" id="PS00218">
    <property type="entry name" value="AMINO_ACID_PERMEASE_1"/>
    <property type="match status" value="1"/>
</dbReference>
<keyword evidence="3 7" id="KW-0812">Transmembrane</keyword>
<evidence type="ECO:0000256" key="2">
    <source>
        <dbReference type="ARBA" id="ARBA00022448"/>
    </source>
</evidence>
<accession>A0ABR0K652</accession>
<dbReference type="InterPro" id="IPR004840">
    <property type="entry name" value="Amino_acid_permease_CS"/>
</dbReference>
<dbReference type="EMBL" id="JAVRRG010000083">
    <property type="protein sequence ID" value="KAK5087733.1"/>
    <property type="molecule type" value="Genomic_DNA"/>
</dbReference>
<dbReference type="PANTHER" id="PTHR43341">
    <property type="entry name" value="AMINO ACID PERMEASE"/>
    <property type="match status" value="1"/>
</dbReference>
<comment type="subcellular location">
    <subcellularLocation>
        <location evidence="1">Membrane</location>
        <topology evidence="1">Multi-pass membrane protein</topology>
    </subcellularLocation>
</comment>
<dbReference type="InterPro" id="IPR004841">
    <property type="entry name" value="AA-permease/SLC12A_dom"/>
</dbReference>
<protein>
    <recommendedName>
        <fullName evidence="8">Amino acid permease/ SLC12A domain-containing protein</fullName>
    </recommendedName>
</protein>
<evidence type="ECO:0000256" key="7">
    <source>
        <dbReference type="SAM" id="Phobius"/>
    </source>
</evidence>
<feature type="transmembrane region" description="Helical" evidence="7">
    <location>
        <begin position="160"/>
        <end position="178"/>
    </location>
</feature>
<dbReference type="Pfam" id="PF00324">
    <property type="entry name" value="AA_permease"/>
    <property type="match status" value="1"/>
</dbReference>